<reference evidence="1" key="1">
    <citation type="submission" date="2023-04" db="EMBL/GenBank/DDBJ databases">
        <title>Draft Genome sequencing of Naganishia species isolated from polar environments using Oxford Nanopore Technology.</title>
        <authorList>
            <person name="Leo P."/>
            <person name="Venkateswaran K."/>
        </authorList>
    </citation>
    <scope>NUCLEOTIDE SEQUENCE</scope>
    <source>
        <strain evidence="1">MNA-CCFEE 5261</strain>
    </source>
</reference>
<sequence>MLCPVDTPDQHRIQTARYETTNLNNLLRNAGTFVCPAAPTPPGGPECPLREGVIGGMSIIPEPETDASGGDAVKAPSIIPKFCIVVLVDAAIVGFCSTAESETAFPRCPGELIPGDAEVDGVAVRPGRRLAVPEEVAAAAADDNDDELGEDEVDDAAATGGGRKA</sequence>
<dbReference type="Proteomes" id="UP001241377">
    <property type="component" value="Unassembled WGS sequence"/>
</dbReference>
<proteinExistence type="predicted"/>
<name>A0ACC2WEQ7_9TREE</name>
<comment type="caution">
    <text evidence="1">The sequence shown here is derived from an EMBL/GenBank/DDBJ whole genome shotgun (WGS) entry which is preliminary data.</text>
</comment>
<gene>
    <name evidence="1" type="ORF">QFC19_001914</name>
</gene>
<dbReference type="EMBL" id="JASBWR010000016">
    <property type="protein sequence ID" value="KAJ9109684.1"/>
    <property type="molecule type" value="Genomic_DNA"/>
</dbReference>
<organism evidence="1 2">
    <name type="scientific">Naganishia cerealis</name>
    <dbReference type="NCBI Taxonomy" id="610337"/>
    <lineage>
        <taxon>Eukaryota</taxon>
        <taxon>Fungi</taxon>
        <taxon>Dikarya</taxon>
        <taxon>Basidiomycota</taxon>
        <taxon>Agaricomycotina</taxon>
        <taxon>Tremellomycetes</taxon>
        <taxon>Filobasidiales</taxon>
        <taxon>Filobasidiaceae</taxon>
        <taxon>Naganishia</taxon>
    </lineage>
</organism>
<evidence type="ECO:0000313" key="1">
    <source>
        <dbReference type="EMBL" id="KAJ9109684.1"/>
    </source>
</evidence>
<keyword evidence="2" id="KW-1185">Reference proteome</keyword>
<evidence type="ECO:0000313" key="2">
    <source>
        <dbReference type="Proteomes" id="UP001241377"/>
    </source>
</evidence>
<protein>
    <submittedName>
        <fullName evidence="1">Uncharacterized protein</fullName>
    </submittedName>
</protein>
<accession>A0ACC2WEQ7</accession>